<dbReference type="PANTHER" id="PTHR30619:SF1">
    <property type="entry name" value="RECOMBINATION PROTEIN 2"/>
    <property type="match status" value="1"/>
</dbReference>
<organism evidence="2 3">
    <name type="scientific">Candidatus Dojkabacteria bacterium</name>
    <dbReference type="NCBI Taxonomy" id="2099670"/>
    <lineage>
        <taxon>Bacteria</taxon>
        <taxon>Candidatus Dojkabacteria</taxon>
    </lineage>
</organism>
<dbReference type="InterPro" id="IPR052159">
    <property type="entry name" value="Competence_DNA_uptake"/>
</dbReference>
<name>A0A955I154_9BACT</name>
<reference evidence="2" key="2">
    <citation type="journal article" date="2021" name="Microbiome">
        <title>Successional dynamics and alternative stable states in a saline activated sludge microbial community over 9 years.</title>
        <authorList>
            <person name="Wang Y."/>
            <person name="Ye J."/>
            <person name="Ju F."/>
            <person name="Liu L."/>
            <person name="Boyd J.A."/>
            <person name="Deng Y."/>
            <person name="Parks D.H."/>
            <person name="Jiang X."/>
            <person name="Yin X."/>
            <person name="Woodcroft B.J."/>
            <person name="Tyson G.W."/>
            <person name="Hugenholtz P."/>
            <person name="Polz M.F."/>
            <person name="Zhang T."/>
        </authorList>
    </citation>
    <scope>NUCLEOTIDE SEQUENCE</scope>
    <source>
        <strain evidence="2">HKST-UBA17</strain>
    </source>
</reference>
<evidence type="ECO:0000313" key="2">
    <source>
        <dbReference type="EMBL" id="MCA9377155.1"/>
    </source>
</evidence>
<dbReference type="EMBL" id="JAGQLN010000020">
    <property type="protein sequence ID" value="MCA9377155.1"/>
    <property type="molecule type" value="Genomic_DNA"/>
</dbReference>
<evidence type="ECO:0000313" key="3">
    <source>
        <dbReference type="Proteomes" id="UP000741282"/>
    </source>
</evidence>
<dbReference type="SUPFAM" id="SSF56281">
    <property type="entry name" value="Metallo-hydrolase/oxidoreductase"/>
    <property type="match status" value="1"/>
</dbReference>
<dbReference type="InterPro" id="IPR036866">
    <property type="entry name" value="RibonucZ/Hydroxyglut_hydro"/>
</dbReference>
<dbReference type="AlphaFoldDB" id="A0A955I154"/>
<dbReference type="InterPro" id="IPR001279">
    <property type="entry name" value="Metallo-B-lactamas"/>
</dbReference>
<dbReference type="SMART" id="SM00849">
    <property type="entry name" value="Lactamase_B"/>
    <property type="match status" value="1"/>
</dbReference>
<dbReference type="PANTHER" id="PTHR30619">
    <property type="entry name" value="DNA INTERNALIZATION/COMPETENCE PROTEIN COMEC/REC2"/>
    <property type="match status" value="1"/>
</dbReference>
<reference evidence="2" key="1">
    <citation type="submission" date="2020-04" db="EMBL/GenBank/DDBJ databases">
        <authorList>
            <person name="Zhang T."/>
        </authorList>
    </citation>
    <scope>NUCLEOTIDE SEQUENCE</scope>
    <source>
        <strain evidence="2">HKST-UBA17</strain>
    </source>
</reference>
<comment type="caution">
    <text evidence="2">The sequence shown here is derived from an EMBL/GenBank/DDBJ whole genome shotgun (WGS) entry which is preliminary data.</text>
</comment>
<protein>
    <submittedName>
        <fullName evidence="2">MBL fold metallo-hydrolase</fullName>
    </submittedName>
</protein>
<dbReference type="Pfam" id="PF00753">
    <property type="entry name" value="Lactamase_B"/>
    <property type="match status" value="1"/>
</dbReference>
<accession>A0A955I154</accession>
<gene>
    <name evidence="2" type="ORF">KC685_04510</name>
</gene>
<feature type="domain" description="Metallo-beta-lactamase" evidence="1">
    <location>
        <begin position="33"/>
        <end position="247"/>
    </location>
</feature>
<evidence type="ECO:0000259" key="1">
    <source>
        <dbReference type="SMART" id="SM00849"/>
    </source>
</evidence>
<dbReference type="Proteomes" id="UP000741282">
    <property type="component" value="Unassembled WGS sequence"/>
</dbReference>
<proteinExistence type="predicted"/>
<sequence>MRWFVLTLLIYSIVLTDTVDPVDSGITFLNVGVGDATIVRVDEKVIFIDAGPSDSILYNIDNLPKKIDLLVITHQHEDHISGARYLLERFDVREVIMPRLCDVDPIDVLYPSGAETRKTAITLLDNNDLIEYQYPLPNSMLDEKVKLKLFLPRYGDSVTDECIRVTDTPQVNDNSIVTEILSPDVKILLMGDTEKEGEFALLENQSALNVIADYQILKAGHHCSNTSSGEKFLRYVDPEILVCSTGEYNSYGHPSREVLDRADSLGIKIHLTYRDGDLFVPF</sequence>
<dbReference type="Gene3D" id="3.60.15.10">
    <property type="entry name" value="Ribonuclease Z/Hydroxyacylglutathione hydrolase-like"/>
    <property type="match status" value="1"/>
</dbReference>